<name>A0A1G6LSQ7_9GAMM</name>
<dbReference type="EMBL" id="FMZQ01000003">
    <property type="protein sequence ID" value="SDC45775.1"/>
    <property type="molecule type" value="Genomic_DNA"/>
</dbReference>
<gene>
    <name evidence="1" type="ORF">SAMN05216576_103131</name>
</gene>
<dbReference type="GeneID" id="83641296"/>
<evidence type="ECO:0000313" key="2">
    <source>
        <dbReference type="Proteomes" id="UP000199467"/>
    </source>
</evidence>
<keyword evidence="2" id="KW-1185">Reference proteome</keyword>
<proteinExistence type="predicted"/>
<dbReference type="RefSeq" id="WP_055985497.1">
    <property type="nucleotide sequence ID" value="NZ_FMZQ01000003.1"/>
</dbReference>
<dbReference type="AlphaFoldDB" id="A0A1G6LSQ7"/>
<evidence type="ECO:0000313" key="1">
    <source>
        <dbReference type="EMBL" id="SDC45775.1"/>
    </source>
</evidence>
<organism evidence="1 2">
    <name type="scientific">Ectopseudomonas chengduensis</name>
    <dbReference type="NCBI Taxonomy" id="489632"/>
    <lineage>
        <taxon>Bacteria</taxon>
        <taxon>Pseudomonadati</taxon>
        <taxon>Pseudomonadota</taxon>
        <taxon>Gammaproteobacteria</taxon>
        <taxon>Pseudomonadales</taxon>
        <taxon>Pseudomonadaceae</taxon>
        <taxon>Ectopseudomonas</taxon>
    </lineage>
</organism>
<sequence length="82" mass="9208">MSALTCTHRDHTIRASVMEHPGLPTPWAGGCQITDPHGNTSKRQTLPVDYAFMDDLNKAQHASIAHGKWLVDQKLDHGRNWH</sequence>
<reference evidence="2" key="1">
    <citation type="submission" date="2016-10" db="EMBL/GenBank/DDBJ databases">
        <authorList>
            <person name="Varghese N."/>
            <person name="Submissions S."/>
        </authorList>
    </citation>
    <scope>NUCLEOTIDE SEQUENCE [LARGE SCALE GENOMIC DNA]</scope>
    <source>
        <strain evidence="2">DSM 26382</strain>
    </source>
</reference>
<protein>
    <submittedName>
        <fullName evidence="1">Uncharacterized protein</fullName>
    </submittedName>
</protein>
<accession>A0A1G6LSQ7</accession>
<dbReference type="Proteomes" id="UP000199467">
    <property type="component" value="Unassembled WGS sequence"/>
</dbReference>